<protein>
    <submittedName>
        <fullName evidence="3">Uncharacterized protein</fullName>
    </submittedName>
</protein>
<dbReference type="InterPro" id="IPR025340">
    <property type="entry name" value="DUF4246"/>
</dbReference>
<accession>A0AAN8ND57</accession>
<organism evidence="3 4">
    <name type="scientific">Arthrobotrys conoides</name>
    <dbReference type="NCBI Taxonomy" id="74498"/>
    <lineage>
        <taxon>Eukaryota</taxon>
        <taxon>Fungi</taxon>
        <taxon>Dikarya</taxon>
        <taxon>Ascomycota</taxon>
        <taxon>Pezizomycotina</taxon>
        <taxon>Orbiliomycetes</taxon>
        <taxon>Orbiliales</taxon>
        <taxon>Orbiliaceae</taxon>
        <taxon>Arthrobotrys</taxon>
    </lineage>
</organism>
<dbReference type="Pfam" id="PF21666">
    <property type="entry name" value="DUF4246_N"/>
    <property type="match status" value="1"/>
</dbReference>
<dbReference type="InterPro" id="IPR049207">
    <property type="entry name" value="DUF4246_N"/>
</dbReference>
<reference evidence="3 4" key="1">
    <citation type="submission" date="2019-10" db="EMBL/GenBank/DDBJ databases">
        <authorList>
            <person name="Palmer J.M."/>
        </authorList>
    </citation>
    <scope>NUCLEOTIDE SEQUENCE [LARGE SCALE GENOMIC DNA]</scope>
    <source>
        <strain evidence="3 4">TWF506</strain>
    </source>
</reference>
<name>A0AAN8ND57_9PEZI</name>
<evidence type="ECO:0000259" key="2">
    <source>
        <dbReference type="Pfam" id="PF21666"/>
    </source>
</evidence>
<feature type="domain" description="DUF4246" evidence="1">
    <location>
        <begin position="102"/>
        <end position="501"/>
    </location>
</feature>
<dbReference type="PANTHER" id="PTHR33119">
    <property type="entry name" value="IFI3P"/>
    <property type="match status" value="1"/>
</dbReference>
<dbReference type="AlphaFoldDB" id="A0AAN8ND57"/>
<feature type="domain" description="DUF4246" evidence="2">
    <location>
        <begin position="5"/>
        <end position="66"/>
    </location>
</feature>
<gene>
    <name evidence="3" type="ORF">TWF506_002516</name>
</gene>
<keyword evidence="4" id="KW-1185">Reference proteome</keyword>
<dbReference type="Proteomes" id="UP001307849">
    <property type="component" value="Unassembled WGS sequence"/>
</dbReference>
<evidence type="ECO:0000313" key="4">
    <source>
        <dbReference type="Proteomes" id="UP001307849"/>
    </source>
</evidence>
<dbReference type="PANTHER" id="PTHR33119:SF1">
    <property type="entry name" value="FE2OG DIOXYGENASE DOMAIN-CONTAINING PROTEIN"/>
    <property type="match status" value="1"/>
</dbReference>
<evidence type="ECO:0000313" key="3">
    <source>
        <dbReference type="EMBL" id="KAK6504313.1"/>
    </source>
</evidence>
<dbReference type="Pfam" id="PF14033">
    <property type="entry name" value="DUF4246"/>
    <property type="match status" value="1"/>
</dbReference>
<proteinExistence type="predicted"/>
<dbReference type="EMBL" id="JAVHJM010000010">
    <property type="protein sequence ID" value="KAK6504313.1"/>
    <property type="molecule type" value="Genomic_DNA"/>
</dbReference>
<dbReference type="InterPro" id="IPR049192">
    <property type="entry name" value="DUF4246_C"/>
</dbReference>
<comment type="caution">
    <text evidence="3">The sequence shown here is derived from an EMBL/GenBank/DDBJ whole genome shotgun (WGS) entry which is preliminary data.</text>
</comment>
<sequence>MSTPTKRAPQARKKLYPHVLDLTRFRLKELHDRELSIRAASVEFRDLPNWTEKLKNRSFVTDWLRERQRIDFEEYEDGKDPHLKPLVWGRDDVTMWYNELAAYKHYVRRLQRQGFLGIEPDAEGVWRGDGIVDEEVRKGLVDAAAILENVPEDQQLWREPQSSSSSPVVLDLVDPSMWPIIYDQTPATNGLPLLGPSYHNDEELRASDPKYCWLPSEFKVSEDGKRTKITSYINNLASPREEAVFKPVLEKIFTAFVPLFNHVLAETEAQLWTGSRCIDPTPWKSRAHDGTLVASKEACMKASTELLDQMEKTGQMSDTFEGIGVLAHSRPEDYQSMFPIKNSLNLIQDAIWKPPKPSKLKRLEGRTAKVIVSMVNIMLSPENPEYQAEEWQLNGVRNERIIATGVYYYAQENINETYLALRRRSFGRAKITPREIEWVKTKENRAIVYPNFYEHRIPSFTLTDKTKPGHSKMLIFHYCDPCELHGLPTTKEIYPQQPHVFESRLRSSKLGNLPEEIFSQIINYLQIATISRKEAEDRRYEMNQWRKSWVHDGDGYYSEYERDHYYGMDPIGYGFAYSSEDEGN</sequence>
<evidence type="ECO:0000259" key="1">
    <source>
        <dbReference type="Pfam" id="PF14033"/>
    </source>
</evidence>